<gene>
    <name evidence="1" type="ORF">SCHPADRAFT_940361</name>
</gene>
<keyword evidence="2" id="KW-1185">Reference proteome</keyword>
<dbReference type="InParanoid" id="A0A0H2RNK4"/>
<protein>
    <submittedName>
        <fullName evidence="1">Uncharacterized protein</fullName>
    </submittedName>
</protein>
<evidence type="ECO:0000313" key="1">
    <source>
        <dbReference type="EMBL" id="KLO13439.1"/>
    </source>
</evidence>
<organism evidence="1 2">
    <name type="scientific">Schizopora paradoxa</name>
    <dbReference type="NCBI Taxonomy" id="27342"/>
    <lineage>
        <taxon>Eukaryota</taxon>
        <taxon>Fungi</taxon>
        <taxon>Dikarya</taxon>
        <taxon>Basidiomycota</taxon>
        <taxon>Agaricomycotina</taxon>
        <taxon>Agaricomycetes</taxon>
        <taxon>Hymenochaetales</taxon>
        <taxon>Schizoporaceae</taxon>
        <taxon>Schizopora</taxon>
    </lineage>
</organism>
<accession>A0A0H2RNK4</accession>
<reference evidence="1 2" key="1">
    <citation type="submission" date="2015-04" db="EMBL/GenBank/DDBJ databases">
        <title>Complete genome sequence of Schizopora paradoxa KUC8140, a cosmopolitan wood degrader in East Asia.</title>
        <authorList>
            <consortium name="DOE Joint Genome Institute"/>
            <person name="Min B."/>
            <person name="Park H."/>
            <person name="Jang Y."/>
            <person name="Kim J.-J."/>
            <person name="Kim K.H."/>
            <person name="Pangilinan J."/>
            <person name="Lipzen A."/>
            <person name="Riley R."/>
            <person name="Grigoriev I.V."/>
            <person name="Spatafora J.W."/>
            <person name="Choi I.-G."/>
        </authorList>
    </citation>
    <scope>NUCLEOTIDE SEQUENCE [LARGE SCALE GENOMIC DNA]</scope>
    <source>
        <strain evidence="1 2">KUC8140</strain>
    </source>
</reference>
<name>A0A0H2RNK4_9AGAM</name>
<sequence length="362" mass="40049">MTSNALNGRGGQRGTGRAVSIRVPNVFTKIDKSLAAEAGKAGELARNIEIDAEKVLEHLEDRLQSSSHSVEQWLAINNSLQDTIKRIRKLVVDGRTKGQDAFETFAGHYLSGQDTPSVKLREIDTLIKDLRKDSEDARPALTAVYKSLEKAKTDIANFDRFWPQKNSAFSQELQPRVHSVLENIGILIRGGNKNQSGLGIADSLSLLCSSLSKEEIKMFSSLAHGGHGANIEAVLRDAGSSQTNMINVLDILLGIDKMLYTDILGLRNQYNDYYTRNDLTSFDALYQKTRELYRYLTRATDEFKKAYVNAEAFCGPCGGRVNKEMGAELETHHGTSTAAGKKKNFPAKVSLMKKILRFFGAS</sequence>
<dbReference type="EMBL" id="KQ085959">
    <property type="protein sequence ID" value="KLO13439.1"/>
    <property type="molecule type" value="Genomic_DNA"/>
</dbReference>
<dbReference type="Proteomes" id="UP000053477">
    <property type="component" value="Unassembled WGS sequence"/>
</dbReference>
<proteinExistence type="predicted"/>
<evidence type="ECO:0000313" key="2">
    <source>
        <dbReference type="Proteomes" id="UP000053477"/>
    </source>
</evidence>
<dbReference type="AlphaFoldDB" id="A0A0H2RNK4"/>